<evidence type="ECO:0000313" key="6">
    <source>
        <dbReference type="EMBL" id="CAE7354114.1"/>
    </source>
</evidence>
<dbReference type="GO" id="GO:0000184">
    <property type="term" value="P:nuclear-transcribed mRNA catabolic process, nonsense-mediated decay"/>
    <property type="evidence" value="ECO:0007669"/>
    <property type="project" value="TreeGrafter"/>
</dbReference>
<dbReference type="Pfam" id="PF13086">
    <property type="entry name" value="AAA_11"/>
    <property type="match status" value="2"/>
</dbReference>
<dbReference type="Pfam" id="PF13087">
    <property type="entry name" value="AAA_12"/>
    <property type="match status" value="1"/>
</dbReference>
<dbReference type="PANTHER" id="PTHR10887:SF517">
    <property type="entry name" value="RNA HELICASE NONSENSE MRNA REDUCING FACTOR"/>
    <property type="match status" value="1"/>
</dbReference>
<dbReference type="CDD" id="cd18808">
    <property type="entry name" value="SF1_C_Upf1"/>
    <property type="match status" value="1"/>
</dbReference>
<dbReference type="InterPro" id="IPR003604">
    <property type="entry name" value="Matrin/U1-like-C_Znf_C2H2"/>
</dbReference>
<dbReference type="InterPro" id="IPR045055">
    <property type="entry name" value="DNA2/NAM7-like"/>
</dbReference>
<dbReference type="Gene3D" id="3.40.50.300">
    <property type="entry name" value="P-loop containing nucleotide triphosphate hydrolases"/>
    <property type="match status" value="2"/>
</dbReference>
<dbReference type="GO" id="GO:0008270">
    <property type="term" value="F:zinc ion binding"/>
    <property type="evidence" value="ECO:0007669"/>
    <property type="project" value="InterPro"/>
</dbReference>
<evidence type="ECO:0000256" key="4">
    <source>
        <dbReference type="ARBA" id="ARBA00022840"/>
    </source>
</evidence>
<sequence>MASTTRCSAGAGVAAPLHFVSVWQRGSIKPPQHRGTGVCEEASALARWILILGASQLSLGRRRCARLSRPVCSTLTRRVARGKEDNGRLLARDPREISDPLYCPLCKVQCTSTAMLAQHVAGKRHKKMLKRTGLPDIYVPEARIGDARNKQGKQKMTKKKWRQLVSGRKLSALLATVRASPRDGQVSNLGDLLSVAAAVGGGQEFAEVLDLVVERNVRINVATYHKVLAELLFRVPTPVAMVRLVLNLTIRKPDNIVPLLPDGLGDGPSNAELFRGCCPRGEVAEGSSDSIESACSSLQRVVIEDLLGRVELPHFAGGFVDYYSHFIPILHLDFLEELRQKHRMWERPTSLLVQSGNAALHLHPEPSDDGKFLVLRTTSTSSARVSKLDVSAGNSFVLSKAGVSVIHGGATCFAQAVYSTSAVSSDAETELSDTDFALALDVGGKRKVQEICCQEELVDVYSAINILAYQRQLAALGDIAGRAEKKRFPLWELLPLSGVGGDIVDSWATKMRSKLQKAKAGGRFGSRSLPNAENDVNILKLKSLAEEDLSPGGKQLEPSAELNDSQKEAAAAALQRRLTVIQGPPGTGKTHVSVEILRLWSRVGVRPILVSSHNNVAVDNIAESACAKGLNVVRLAKPDRISSALDRCSLDSILRETCDDYMDPSARFLATRRILEGADVVCVTTIASATSLLKRLQFGAILMDEAAQTTELSALVPLAHLRADRLVLVGDHCQLPAAALSLEAETRGLTLSLFQRLVLRGFPSFFLDTQFRMHPSIAEHSSHVFYESKLLSGVSAAMRPPPAGFEWPCPTEGIAVIDTGRDNDCSEEKNGQSWCNPGEAVLLTQILSSVLDAAELQASQIGVVTPYAGQVRTLRRLIRKYLSLSPEASKELLVASVDSFQGREKELILFSSVRCNRGGRVGFLADWRRLNVMLTRARRGLIIVGNCWTLRADPYWRAYVDWADRRGYALDFNLPQATPAATR</sequence>
<dbReference type="Proteomes" id="UP000601435">
    <property type="component" value="Unassembled WGS sequence"/>
</dbReference>
<proteinExistence type="predicted"/>
<dbReference type="OrthoDB" id="6513042at2759"/>
<dbReference type="SMART" id="SM00451">
    <property type="entry name" value="ZnF_U1"/>
    <property type="match status" value="1"/>
</dbReference>
<dbReference type="GO" id="GO:0005694">
    <property type="term" value="C:chromosome"/>
    <property type="evidence" value="ECO:0007669"/>
    <property type="project" value="UniProtKB-ARBA"/>
</dbReference>
<dbReference type="InterPro" id="IPR013087">
    <property type="entry name" value="Znf_C2H2_type"/>
</dbReference>
<gene>
    <name evidence="6" type="primary">Upf1</name>
    <name evidence="6" type="ORF">SNEC2469_LOCUS9229</name>
</gene>
<dbReference type="GO" id="GO:0005737">
    <property type="term" value="C:cytoplasm"/>
    <property type="evidence" value="ECO:0007669"/>
    <property type="project" value="TreeGrafter"/>
</dbReference>
<keyword evidence="7" id="KW-1185">Reference proteome</keyword>
<dbReference type="EMBL" id="CAJNJA010014975">
    <property type="protein sequence ID" value="CAE7354114.1"/>
    <property type="molecule type" value="Genomic_DNA"/>
</dbReference>
<name>A0A812PSG1_9DINO</name>
<dbReference type="SUPFAM" id="SSF52540">
    <property type="entry name" value="P-loop containing nucleoside triphosphate hydrolases"/>
    <property type="match status" value="1"/>
</dbReference>
<dbReference type="Gene3D" id="3.30.160.60">
    <property type="entry name" value="Classic Zinc Finger"/>
    <property type="match status" value="1"/>
</dbReference>
<evidence type="ECO:0000256" key="3">
    <source>
        <dbReference type="ARBA" id="ARBA00022806"/>
    </source>
</evidence>
<keyword evidence="2" id="KW-0378">Hydrolase</keyword>
<dbReference type="InterPro" id="IPR036236">
    <property type="entry name" value="Znf_C2H2_sf"/>
</dbReference>
<keyword evidence="4" id="KW-0067">ATP-binding</keyword>
<dbReference type="InterPro" id="IPR041677">
    <property type="entry name" value="DNA2/NAM7_AAA_11"/>
</dbReference>
<dbReference type="InterPro" id="IPR041679">
    <property type="entry name" value="DNA2/NAM7-like_C"/>
</dbReference>
<dbReference type="InterPro" id="IPR047187">
    <property type="entry name" value="SF1_C_Upf1"/>
</dbReference>
<dbReference type="GO" id="GO:0003676">
    <property type="term" value="F:nucleic acid binding"/>
    <property type="evidence" value="ECO:0007669"/>
    <property type="project" value="InterPro"/>
</dbReference>
<dbReference type="FunFam" id="3.40.50.300:FF:000326">
    <property type="entry name" value="P-loop containing nucleoside triphosphate hydrolase"/>
    <property type="match status" value="1"/>
</dbReference>
<evidence type="ECO:0000259" key="5">
    <source>
        <dbReference type="SMART" id="SM00451"/>
    </source>
</evidence>
<protein>
    <submittedName>
        <fullName evidence="6">Upf1 protein</fullName>
    </submittedName>
</protein>
<keyword evidence="1" id="KW-0547">Nucleotide-binding</keyword>
<keyword evidence="3" id="KW-0347">Helicase</keyword>
<organism evidence="6 7">
    <name type="scientific">Symbiodinium necroappetens</name>
    <dbReference type="NCBI Taxonomy" id="1628268"/>
    <lineage>
        <taxon>Eukaryota</taxon>
        <taxon>Sar</taxon>
        <taxon>Alveolata</taxon>
        <taxon>Dinophyceae</taxon>
        <taxon>Suessiales</taxon>
        <taxon>Symbiodiniaceae</taxon>
        <taxon>Symbiodinium</taxon>
    </lineage>
</organism>
<dbReference type="Pfam" id="PF12874">
    <property type="entry name" value="zf-met"/>
    <property type="match status" value="1"/>
</dbReference>
<feature type="domain" description="U1-type" evidence="5">
    <location>
        <begin position="98"/>
        <end position="132"/>
    </location>
</feature>
<dbReference type="PANTHER" id="PTHR10887">
    <property type="entry name" value="DNA2/NAM7 HELICASE FAMILY"/>
    <property type="match status" value="1"/>
</dbReference>
<dbReference type="AlphaFoldDB" id="A0A812PSG1"/>
<evidence type="ECO:0000256" key="2">
    <source>
        <dbReference type="ARBA" id="ARBA00022801"/>
    </source>
</evidence>
<evidence type="ECO:0000256" key="1">
    <source>
        <dbReference type="ARBA" id="ARBA00022741"/>
    </source>
</evidence>
<dbReference type="GO" id="GO:0005524">
    <property type="term" value="F:ATP binding"/>
    <property type="evidence" value="ECO:0007669"/>
    <property type="project" value="UniProtKB-KW"/>
</dbReference>
<comment type="caution">
    <text evidence="6">The sequence shown here is derived from an EMBL/GenBank/DDBJ whole genome shotgun (WGS) entry which is preliminary data.</text>
</comment>
<dbReference type="GO" id="GO:0016787">
    <property type="term" value="F:hydrolase activity"/>
    <property type="evidence" value="ECO:0007669"/>
    <property type="project" value="UniProtKB-KW"/>
</dbReference>
<dbReference type="SUPFAM" id="SSF57667">
    <property type="entry name" value="beta-beta-alpha zinc fingers"/>
    <property type="match status" value="1"/>
</dbReference>
<accession>A0A812PSG1</accession>
<evidence type="ECO:0000313" key="7">
    <source>
        <dbReference type="Proteomes" id="UP000601435"/>
    </source>
</evidence>
<dbReference type="GO" id="GO:0003724">
    <property type="term" value="F:RNA helicase activity"/>
    <property type="evidence" value="ECO:0007669"/>
    <property type="project" value="TreeGrafter"/>
</dbReference>
<dbReference type="InterPro" id="IPR027417">
    <property type="entry name" value="P-loop_NTPase"/>
</dbReference>
<reference evidence="6" key="1">
    <citation type="submission" date="2021-02" db="EMBL/GenBank/DDBJ databases">
        <authorList>
            <person name="Dougan E. K."/>
            <person name="Rhodes N."/>
            <person name="Thang M."/>
            <person name="Chan C."/>
        </authorList>
    </citation>
    <scope>NUCLEOTIDE SEQUENCE</scope>
</reference>